<evidence type="ECO:0000313" key="5">
    <source>
        <dbReference type="Proteomes" id="UP000729402"/>
    </source>
</evidence>
<dbReference type="AlphaFoldDB" id="A0A8J5VY31"/>
<evidence type="ECO:0000256" key="2">
    <source>
        <dbReference type="SAM" id="SignalP"/>
    </source>
</evidence>
<comment type="caution">
    <text evidence="4">The sequence shown here is derived from an EMBL/GenBank/DDBJ whole genome shotgun (WGS) entry which is preliminary data.</text>
</comment>
<feature type="chain" id="PRO_5035290519" description="DUF7731 domain-containing protein" evidence="2">
    <location>
        <begin position="34"/>
        <end position="169"/>
    </location>
</feature>
<feature type="compositionally biased region" description="Basic and acidic residues" evidence="1">
    <location>
        <begin position="153"/>
        <end position="169"/>
    </location>
</feature>
<keyword evidence="5" id="KW-1185">Reference proteome</keyword>
<reference evidence="4" key="2">
    <citation type="submission" date="2021-02" db="EMBL/GenBank/DDBJ databases">
        <authorList>
            <person name="Kimball J.A."/>
            <person name="Haas M.W."/>
            <person name="Macchietto M."/>
            <person name="Kono T."/>
            <person name="Duquette J."/>
            <person name="Shao M."/>
        </authorList>
    </citation>
    <scope>NUCLEOTIDE SEQUENCE</scope>
    <source>
        <tissue evidence="4">Fresh leaf tissue</tissue>
    </source>
</reference>
<accession>A0A8J5VY31</accession>
<feature type="signal peptide" evidence="2">
    <location>
        <begin position="1"/>
        <end position="33"/>
    </location>
</feature>
<evidence type="ECO:0000313" key="4">
    <source>
        <dbReference type="EMBL" id="KAG8063694.1"/>
    </source>
</evidence>
<gene>
    <name evidence="4" type="ORF">GUJ93_ZPchr0003g18581</name>
</gene>
<dbReference type="Proteomes" id="UP000729402">
    <property type="component" value="Unassembled WGS sequence"/>
</dbReference>
<keyword evidence="2" id="KW-0732">Signal</keyword>
<feature type="domain" description="DUF7731" evidence="3">
    <location>
        <begin position="37"/>
        <end position="136"/>
    </location>
</feature>
<reference evidence="4" key="1">
    <citation type="journal article" date="2021" name="bioRxiv">
        <title>Whole Genome Assembly and Annotation of Northern Wild Rice, Zizania palustris L., Supports a Whole Genome Duplication in the Zizania Genus.</title>
        <authorList>
            <person name="Haas M."/>
            <person name="Kono T."/>
            <person name="Macchietto M."/>
            <person name="Millas R."/>
            <person name="McGilp L."/>
            <person name="Shao M."/>
            <person name="Duquette J."/>
            <person name="Hirsch C.N."/>
            <person name="Kimball J."/>
        </authorList>
    </citation>
    <scope>NUCLEOTIDE SEQUENCE</scope>
    <source>
        <tissue evidence="4">Fresh leaf tissue</tissue>
    </source>
</reference>
<dbReference type="PANTHER" id="PTHR34366">
    <property type="entry name" value="OS07G0289901 PROTEIN-RELATED"/>
    <property type="match status" value="1"/>
</dbReference>
<sequence>MRCLSLMDSHASRHTLILAAAVIFCTVISPCKAQDAVQVVAKAALCFDNHTVINNCLQQIGINGSNASPRSGSHSAALEKIQTSANASAALCDAPCFGHMMKMTDCVDDILSNFHGYSANLIKGIRAMFEMSCKASAAAPGNGTNGTAAAGDADDRHSPSHGEIHLQIY</sequence>
<proteinExistence type="predicted"/>
<organism evidence="4 5">
    <name type="scientific">Zizania palustris</name>
    <name type="common">Northern wild rice</name>
    <dbReference type="NCBI Taxonomy" id="103762"/>
    <lineage>
        <taxon>Eukaryota</taxon>
        <taxon>Viridiplantae</taxon>
        <taxon>Streptophyta</taxon>
        <taxon>Embryophyta</taxon>
        <taxon>Tracheophyta</taxon>
        <taxon>Spermatophyta</taxon>
        <taxon>Magnoliopsida</taxon>
        <taxon>Liliopsida</taxon>
        <taxon>Poales</taxon>
        <taxon>Poaceae</taxon>
        <taxon>BOP clade</taxon>
        <taxon>Oryzoideae</taxon>
        <taxon>Oryzeae</taxon>
        <taxon>Zizaniinae</taxon>
        <taxon>Zizania</taxon>
    </lineage>
</organism>
<name>A0A8J5VY31_ZIZPA</name>
<dbReference type="OrthoDB" id="663179at2759"/>
<evidence type="ECO:0000256" key="1">
    <source>
        <dbReference type="SAM" id="MobiDB-lite"/>
    </source>
</evidence>
<protein>
    <recommendedName>
        <fullName evidence="3">DUF7731 domain-containing protein</fullName>
    </recommendedName>
</protein>
<dbReference type="Pfam" id="PF24865">
    <property type="entry name" value="DUF7731"/>
    <property type="match status" value="1"/>
</dbReference>
<evidence type="ECO:0000259" key="3">
    <source>
        <dbReference type="Pfam" id="PF24865"/>
    </source>
</evidence>
<dbReference type="EMBL" id="JAAALK010000286">
    <property type="protein sequence ID" value="KAG8063694.1"/>
    <property type="molecule type" value="Genomic_DNA"/>
</dbReference>
<feature type="region of interest" description="Disordered" evidence="1">
    <location>
        <begin position="144"/>
        <end position="169"/>
    </location>
</feature>
<dbReference type="InterPro" id="IPR056633">
    <property type="entry name" value="DUF7731"/>
</dbReference>
<dbReference type="PANTHER" id="PTHR34366:SF9">
    <property type="entry name" value="OS03G0304200 PROTEIN"/>
    <property type="match status" value="1"/>
</dbReference>